<name>A0AB36TH45_ACETH</name>
<accession>A0AB36TH45</accession>
<proteinExistence type="predicted"/>
<dbReference type="AlphaFoldDB" id="A0AB36TH45"/>
<keyword evidence="2" id="KW-0808">Transferase</keyword>
<dbReference type="Pfam" id="PF08241">
    <property type="entry name" value="Methyltransf_11"/>
    <property type="match status" value="1"/>
</dbReference>
<dbReference type="GO" id="GO:0008757">
    <property type="term" value="F:S-adenosylmethionine-dependent methyltransferase activity"/>
    <property type="evidence" value="ECO:0007669"/>
    <property type="project" value="InterPro"/>
</dbReference>
<organism evidence="2 3">
    <name type="scientific">Acetivibrio thermocellus AD2</name>
    <dbReference type="NCBI Taxonomy" id="1138384"/>
    <lineage>
        <taxon>Bacteria</taxon>
        <taxon>Bacillati</taxon>
        <taxon>Bacillota</taxon>
        <taxon>Clostridia</taxon>
        <taxon>Eubacteriales</taxon>
        <taxon>Oscillospiraceae</taxon>
        <taxon>Acetivibrio</taxon>
    </lineage>
</organism>
<dbReference type="GO" id="GO:0032259">
    <property type="term" value="P:methylation"/>
    <property type="evidence" value="ECO:0007669"/>
    <property type="project" value="UniProtKB-KW"/>
</dbReference>
<protein>
    <submittedName>
        <fullName evidence="2">Methyltransferase family protein</fullName>
    </submittedName>
</protein>
<dbReference type="InterPro" id="IPR013216">
    <property type="entry name" value="Methyltransf_11"/>
</dbReference>
<sequence>MREKAIAKNPNITVTKGDLENIPFEDNYFDFVYMTDAIHHIPDIEMMFKEIGRVSKKVETFA</sequence>
<dbReference type="Gene3D" id="3.40.50.150">
    <property type="entry name" value="Vaccinia Virus protein VP39"/>
    <property type="match status" value="1"/>
</dbReference>
<comment type="caution">
    <text evidence="2">The sequence shown here is derived from an EMBL/GenBank/DDBJ whole genome shotgun (WGS) entry which is preliminary data.</text>
</comment>
<evidence type="ECO:0000313" key="3">
    <source>
        <dbReference type="Proteomes" id="UP000223596"/>
    </source>
</evidence>
<keyword evidence="2" id="KW-0489">Methyltransferase</keyword>
<gene>
    <name evidence="2" type="ORF">M972_112019</name>
</gene>
<evidence type="ECO:0000313" key="2">
    <source>
        <dbReference type="EMBL" id="PFH03217.1"/>
    </source>
</evidence>
<dbReference type="Proteomes" id="UP000223596">
    <property type="component" value="Unassembled WGS sequence"/>
</dbReference>
<dbReference type="InterPro" id="IPR029063">
    <property type="entry name" value="SAM-dependent_MTases_sf"/>
</dbReference>
<dbReference type="SUPFAM" id="SSF53335">
    <property type="entry name" value="S-adenosyl-L-methionine-dependent methyltransferases"/>
    <property type="match status" value="1"/>
</dbReference>
<dbReference type="CDD" id="cd02440">
    <property type="entry name" value="AdoMet_MTases"/>
    <property type="match status" value="1"/>
</dbReference>
<feature type="domain" description="Methyltransferase type 11" evidence="1">
    <location>
        <begin position="6"/>
        <end position="57"/>
    </location>
</feature>
<evidence type="ECO:0000259" key="1">
    <source>
        <dbReference type="Pfam" id="PF08241"/>
    </source>
</evidence>
<reference evidence="2 3" key="1">
    <citation type="submission" date="2017-09" db="EMBL/GenBank/DDBJ databases">
        <title>Evaluation of Pacific Biosciences Sequencing Technology to Finishing C. thermocellum Genome Sequences.</title>
        <authorList>
            <person name="Brown S."/>
        </authorList>
    </citation>
    <scope>NUCLEOTIDE SEQUENCE [LARGE SCALE GENOMIC DNA]</scope>
    <source>
        <strain evidence="2 3">AD2</strain>
    </source>
</reference>
<dbReference type="EMBL" id="PDBW01000001">
    <property type="protein sequence ID" value="PFH03217.1"/>
    <property type="molecule type" value="Genomic_DNA"/>
</dbReference>